<dbReference type="Proteomes" id="UP001151760">
    <property type="component" value="Unassembled WGS sequence"/>
</dbReference>
<proteinExistence type="predicted"/>
<dbReference type="Pfam" id="PF07727">
    <property type="entry name" value="RVT_2"/>
    <property type="match status" value="1"/>
</dbReference>
<evidence type="ECO:0000259" key="2">
    <source>
        <dbReference type="Pfam" id="PF07727"/>
    </source>
</evidence>
<keyword evidence="5" id="KW-1185">Reference proteome</keyword>
<accession>A0ABQ5BG73</accession>
<comment type="caution">
    <text evidence="4">The sequence shown here is derived from an EMBL/GenBank/DDBJ whole genome shotgun (WGS) entry which is preliminary data.</text>
</comment>
<feature type="domain" description="Retroviral polymerase SH3-like" evidence="3">
    <location>
        <begin position="450"/>
        <end position="501"/>
    </location>
</feature>
<organism evidence="4 5">
    <name type="scientific">Tanacetum coccineum</name>
    <dbReference type="NCBI Taxonomy" id="301880"/>
    <lineage>
        <taxon>Eukaryota</taxon>
        <taxon>Viridiplantae</taxon>
        <taxon>Streptophyta</taxon>
        <taxon>Embryophyta</taxon>
        <taxon>Tracheophyta</taxon>
        <taxon>Spermatophyta</taxon>
        <taxon>Magnoliopsida</taxon>
        <taxon>eudicotyledons</taxon>
        <taxon>Gunneridae</taxon>
        <taxon>Pentapetalae</taxon>
        <taxon>asterids</taxon>
        <taxon>campanulids</taxon>
        <taxon>Asterales</taxon>
        <taxon>Asteraceae</taxon>
        <taxon>Asteroideae</taxon>
        <taxon>Anthemideae</taxon>
        <taxon>Anthemidinae</taxon>
        <taxon>Tanacetum</taxon>
    </lineage>
</organism>
<feature type="region of interest" description="Disordered" evidence="1">
    <location>
        <begin position="632"/>
        <end position="692"/>
    </location>
</feature>
<dbReference type="EMBL" id="BQNB010013246">
    <property type="protein sequence ID" value="GJT13646.1"/>
    <property type="molecule type" value="Genomic_DNA"/>
</dbReference>
<name>A0ABQ5BG73_9ASTR</name>
<keyword evidence="4" id="KW-0548">Nucleotidyltransferase</keyword>
<reference evidence="4" key="2">
    <citation type="submission" date="2022-01" db="EMBL/GenBank/DDBJ databases">
        <authorList>
            <person name="Yamashiro T."/>
            <person name="Shiraishi A."/>
            <person name="Satake H."/>
            <person name="Nakayama K."/>
        </authorList>
    </citation>
    <scope>NUCLEOTIDE SEQUENCE</scope>
</reference>
<protein>
    <submittedName>
        <fullName evidence="4">Reverse transcriptase domain-containing protein</fullName>
    </submittedName>
</protein>
<evidence type="ECO:0000259" key="3">
    <source>
        <dbReference type="Pfam" id="PF25597"/>
    </source>
</evidence>
<dbReference type="InterPro" id="IPR057670">
    <property type="entry name" value="SH3_retrovirus"/>
</dbReference>
<evidence type="ECO:0000313" key="4">
    <source>
        <dbReference type="EMBL" id="GJT13646.1"/>
    </source>
</evidence>
<dbReference type="GO" id="GO:0003964">
    <property type="term" value="F:RNA-directed DNA polymerase activity"/>
    <property type="evidence" value="ECO:0007669"/>
    <property type="project" value="UniProtKB-KW"/>
</dbReference>
<feature type="compositionally biased region" description="Low complexity" evidence="1">
    <location>
        <begin position="641"/>
        <end position="654"/>
    </location>
</feature>
<gene>
    <name evidence="4" type="ORF">Tco_0860688</name>
</gene>
<reference evidence="4" key="1">
    <citation type="journal article" date="2022" name="Int. J. Mol. Sci.">
        <title>Draft Genome of Tanacetum Coccineum: Genomic Comparison of Closely Related Tanacetum-Family Plants.</title>
        <authorList>
            <person name="Yamashiro T."/>
            <person name="Shiraishi A."/>
            <person name="Nakayama K."/>
            <person name="Satake H."/>
        </authorList>
    </citation>
    <scope>NUCLEOTIDE SEQUENCE</scope>
</reference>
<dbReference type="Pfam" id="PF25597">
    <property type="entry name" value="SH3_retrovirus"/>
    <property type="match status" value="1"/>
</dbReference>
<feature type="compositionally biased region" description="Low complexity" evidence="1">
    <location>
        <begin position="662"/>
        <end position="675"/>
    </location>
</feature>
<keyword evidence="4" id="KW-0808">Transferase</keyword>
<evidence type="ECO:0000256" key="1">
    <source>
        <dbReference type="SAM" id="MobiDB-lite"/>
    </source>
</evidence>
<evidence type="ECO:0000313" key="5">
    <source>
        <dbReference type="Proteomes" id="UP001151760"/>
    </source>
</evidence>
<feature type="non-terminal residue" evidence="4">
    <location>
        <position position="1"/>
    </location>
</feature>
<sequence>YLHLIKDCNYYETQYANDSNGVGYPQRKPIWDNASRVTQSNHFVPQAVPLRSSKVSISAARPNQVSTGRPKPVSTGRPKPVPTDKPKVPEPVPTGRQNRHIPVPTGRVDSPSITFDRQLLLSPQQVVLGKHIEKVYTGKILIQMLKIHTDDNVADLLTKAFNGPRVINSPCYHNKELASLEQTAIGKDMQNPFMVVMICQKSLGYSNSPLIHILRVGLVTNSPGSTHVAEVVLKSVAGSRFPAASSTRFMCSSQDSSRLDVAVKFIFQSSRYIGPTGRVVVPEKSPIRVDNEAITFNLDQTTRYSSTNDKSVNRIDIIDAVCEEYAPELLGFPNNDSLGGNPTPTSEPLTSEFILEEIEAYLKDDSISPEIDHADCDPEGDICLIEKLLNDDPFQLPPMTEAKSSIEEPPELELKDLPSHLEYAYLEENDKLPVIIAKGLKYDQKEALLKDYLTKFDPKSTEGVFLGYSPNSKAYIILNKETMRIEESLNVRFDERPPPKSSPLVDDDTIESQIIENQIEDKEIKEDEPLNKEIVNIKESKDHPIDSVIARLEYVRILLAYACAHDFKLFQMDVKSAFLNGFINEEVYVAQPLGFVNFEKPNHVLKLKKALYGLKQAPKACPRPAYPLYQPLSPPTDYQTVPPSSLNVSSPLSPITSPRISPSKLLTTPKLAPPLLTSPPPAPTQSSKNSSPLAINLDPVELIFSTPPTSPHTLFDSLKDLPPKTNNPPLPRPSFESIERLVNQPPPLPAMEPLLLPFTPQLPPLPPQLPPLGPNNPFPMLTHEMFCNHWQRTQVIVDNLHDEMRFILNHILDHLYVLAHNY</sequence>
<feature type="compositionally biased region" description="Polar residues" evidence="1">
    <location>
        <begin position="54"/>
        <end position="67"/>
    </location>
</feature>
<feature type="domain" description="Reverse transcriptase Ty1/copia-type" evidence="2">
    <location>
        <begin position="545"/>
        <end position="620"/>
    </location>
</feature>
<dbReference type="InterPro" id="IPR013103">
    <property type="entry name" value="RVT_2"/>
</dbReference>
<feature type="region of interest" description="Disordered" evidence="1">
    <location>
        <begin position="54"/>
        <end position="108"/>
    </location>
</feature>
<keyword evidence="4" id="KW-0695">RNA-directed DNA polymerase</keyword>